<keyword evidence="3" id="KW-1185">Reference proteome</keyword>
<gene>
    <name evidence="2" type="ORF">PPACK8108_LOCUS24622</name>
</gene>
<dbReference type="InterPro" id="IPR019481">
    <property type="entry name" value="TFIIIC_triple_barrel"/>
</dbReference>
<accession>A0AAV0BS91</accession>
<feature type="domain" description="Transcription factor TFIIIC triple barrel" evidence="1">
    <location>
        <begin position="52"/>
        <end position="142"/>
    </location>
</feature>
<organism evidence="2 3">
    <name type="scientific">Phakopsora pachyrhizi</name>
    <name type="common">Asian soybean rust disease fungus</name>
    <dbReference type="NCBI Taxonomy" id="170000"/>
    <lineage>
        <taxon>Eukaryota</taxon>
        <taxon>Fungi</taxon>
        <taxon>Dikarya</taxon>
        <taxon>Basidiomycota</taxon>
        <taxon>Pucciniomycotina</taxon>
        <taxon>Pucciniomycetes</taxon>
        <taxon>Pucciniales</taxon>
        <taxon>Phakopsoraceae</taxon>
        <taxon>Phakopsora</taxon>
    </lineage>
</organism>
<sequence>MNSSSVPDGEGGLKILKFPNLPILDLSWTPVQSFDQLEEGGEDENDTDEWIEEVEYVTLDFGPSTSNSSFNHLNFESLGLNSDTPFFKFGNQIYRGAYESLIGTELIMSQKDSSTSNVTVTTNGYQPIASTNSRIRLIPVKLDKKEISASTEPISNECTKEVEVDKSLADDCLSNSDPECFVNKSTRKLQRAKKLGTRQWASNWKEFKPRNKDKNTI</sequence>
<comment type="caution">
    <text evidence="2">The sequence shown here is derived from an EMBL/GenBank/DDBJ whole genome shotgun (WGS) entry which is preliminary data.</text>
</comment>
<dbReference type="Pfam" id="PF10419">
    <property type="entry name" value="TFIIIC_sub6"/>
    <property type="match status" value="1"/>
</dbReference>
<evidence type="ECO:0000259" key="1">
    <source>
        <dbReference type="Pfam" id="PF10419"/>
    </source>
</evidence>
<proteinExistence type="predicted"/>
<evidence type="ECO:0000313" key="2">
    <source>
        <dbReference type="EMBL" id="CAH7689537.1"/>
    </source>
</evidence>
<dbReference type="EMBL" id="CALTRL010006082">
    <property type="protein sequence ID" value="CAH7689537.1"/>
    <property type="molecule type" value="Genomic_DNA"/>
</dbReference>
<protein>
    <submittedName>
        <fullName evidence="2">Expressed protein</fullName>
    </submittedName>
</protein>
<dbReference type="Gene3D" id="2.60.40.4370">
    <property type="match status" value="1"/>
</dbReference>
<evidence type="ECO:0000313" key="3">
    <source>
        <dbReference type="Proteomes" id="UP001153365"/>
    </source>
</evidence>
<name>A0AAV0BS91_PHAPC</name>
<dbReference type="AlphaFoldDB" id="A0AAV0BS91"/>
<reference evidence="2" key="1">
    <citation type="submission" date="2022-06" db="EMBL/GenBank/DDBJ databases">
        <authorList>
            <consortium name="SYNGENTA / RWTH Aachen University"/>
        </authorList>
    </citation>
    <scope>NUCLEOTIDE SEQUENCE</scope>
</reference>
<dbReference type="Proteomes" id="UP001153365">
    <property type="component" value="Unassembled WGS sequence"/>
</dbReference>